<organism evidence="2 3">
    <name type="scientific">Desulfurivibrio alkaliphilus (strain DSM 19089 / UNIQEM U267 / AHT2)</name>
    <dbReference type="NCBI Taxonomy" id="589865"/>
    <lineage>
        <taxon>Bacteria</taxon>
        <taxon>Pseudomonadati</taxon>
        <taxon>Thermodesulfobacteriota</taxon>
        <taxon>Desulfobulbia</taxon>
        <taxon>Desulfobulbales</taxon>
        <taxon>Desulfobulbaceae</taxon>
        <taxon>Desulfurivibrio</taxon>
    </lineage>
</organism>
<dbReference type="EMBL" id="CP001940">
    <property type="protein sequence ID" value="ADH87155.1"/>
    <property type="molecule type" value="Genomic_DNA"/>
</dbReference>
<keyword evidence="3" id="KW-1185">Reference proteome</keyword>
<dbReference type="Proteomes" id="UP000001508">
    <property type="component" value="Chromosome"/>
</dbReference>
<dbReference type="InParanoid" id="D6Z0C2"/>
<evidence type="ECO:0000313" key="3">
    <source>
        <dbReference type="Proteomes" id="UP000001508"/>
    </source>
</evidence>
<evidence type="ECO:0000256" key="1">
    <source>
        <dbReference type="SAM" id="SignalP"/>
    </source>
</evidence>
<reference evidence="3" key="1">
    <citation type="submission" date="2010-02" db="EMBL/GenBank/DDBJ databases">
        <title>Complete sequence of Desulfurivibrio alkaliphilus AHT2.</title>
        <authorList>
            <consortium name="US DOE Joint Genome Institute"/>
            <person name="Pitluck S."/>
            <person name="Chertkov O."/>
            <person name="Detter J.C."/>
            <person name="Han C."/>
            <person name="Tapia R."/>
            <person name="Larimer F."/>
            <person name="Land M."/>
            <person name="Hauser L."/>
            <person name="Kyrpides N."/>
            <person name="Mikhailova N."/>
            <person name="Sorokin D.Y."/>
            <person name="Muyzer G."/>
            <person name="Woyke T."/>
        </authorList>
    </citation>
    <scope>NUCLEOTIDE SEQUENCE [LARGE SCALE GENOMIC DNA]</scope>
    <source>
        <strain evidence="3">DSM 19089 / UNIQEM U267 / AHT2</strain>
    </source>
</reference>
<feature type="chain" id="PRO_5003091363" evidence="1">
    <location>
        <begin position="23"/>
        <end position="177"/>
    </location>
</feature>
<keyword evidence="2" id="KW-0378">Hydrolase</keyword>
<accession>D6Z0C2</accession>
<dbReference type="HOGENOM" id="CLU_1515531_0_0_7"/>
<gene>
    <name evidence="2" type="ordered locus">DaAHT2_2491</name>
</gene>
<keyword evidence="1" id="KW-0732">Signal</keyword>
<sequence>MKLISPRNAFFTAALGLTFFLAACGDNQQPTAQQTAEDERRSFTQAMEEAHAGMGDIPMGSDKAVVPFAELEVAKATGDNAYTVSELFAQGEGLSGQTVRVKAQVVKYSPAIMNRNFIHLQDGTGSETQRTHNLVATSQEAVEVGEIVTLEGVLAANKDFGAGYTYQVILEDVTVIE</sequence>
<dbReference type="KEGG" id="dak:DaAHT2_2491"/>
<dbReference type="PROSITE" id="PS51257">
    <property type="entry name" value="PROKAR_LIPOPROTEIN"/>
    <property type="match status" value="1"/>
</dbReference>
<dbReference type="OrthoDB" id="1118190at2"/>
<keyword evidence="2" id="KW-0347">Helicase</keyword>
<proteinExistence type="predicted"/>
<dbReference type="STRING" id="589865.DaAHT2_2491"/>
<keyword evidence="2" id="KW-0547">Nucleotide-binding</keyword>
<name>D6Z0C2_DESAT</name>
<evidence type="ECO:0000313" key="2">
    <source>
        <dbReference type="EMBL" id="ADH87155.1"/>
    </source>
</evidence>
<dbReference type="RefSeq" id="WP_013164665.1">
    <property type="nucleotide sequence ID" value="NC_014216.1"/>
</dbReference>
<keyword evidence="2" id="KW-0067">ATP-binding</keyword>
<dbReference type="GO" id="GO:0004386">
    <property type="term" value="F:helicase activity"/>
    <property type="evidence" value="ECO:0007669"/>
    <property type="project" value="UniProtKB-KW"/>
</dbReference>
<dbReference type="AlphaFoldDB" id="D6Z0C2"/>
<feature type="signal peptide" evidence="1">
    <location>
        <begin position="1"/>
        <end position="22"/>
    </location>
</feature>
<protein>
    <submittedName>
        <fullName evidence="2">Nucleic acid binding OB-fold tRNA/helicase-type</fullName>
    </submittedName>
</protein>